<dbReference type="SUPFAM" id="SSF54719">
    <property type="entry name" value="Fe,Mn superoxide dismutase (SOD), C-terminal domain"/>
    <property type="match status" value="1"/>
</dbReference>
<dbReference type="PROSITE" id="PS50005">
    <property type="entry name" value="TPR"/>
    <property type="match status" value="5"/>
</dbReference>
<feature type="compositionally biased region" description="Basic residues" evidence="9">
    <location>
        <begin position="385"/>
        <end position="404"/>
    </location>
</feature>
<feature type="repeat" description="TPR" evidence="8">
    <location>
        <begin position="812"/>
        <end position="845"/>
    </location>
</feature>
<dbReference type="PANTHER" id="PTHR45641:SF19">
    <property type="entry name" value="NEPHROCYSTIN-3"/>
    <property type="match status" value="1"/>
</dbReference>
<comment type="similarity">
    <text evidence="1">Belongs to the iron/manganese superoxide dismutase family.</text>
</comment>
<feature type="domain" description="Manganese/iron superoxide dismutase N-terminal" evidence="10">
    <location>
        <begin position="1"/>
        <end position="82"/>
    </location>
</feature>
<keyword evidence="4" id="KW-0479">Metal-binding</keyword>
<keyword evidence="5" id="KW-0677">Repeat</keyword>
<dbReference type="InterPro" id="IPR019833">
    <property type="entry name" value="Mn/Fe_SOD_BS"/>
</dbReference>
<dbReference type="SMART" id="SM00028">
    <property type="entry name" value="TPR"/>
    <property type="match status" value="7"/>
</dbReference>
<feature type="repeat" description="TPR" evidence="8">
    <location>
        <begin position="938"/>
        <end position="971"/>
    </location>
</feature>
<evidence type="ECO:0000259" key="11">
    <source>
        <dbReference type="Pfam" id="PF02777"/>
    </source>
</evidence>
<feature type="repeat" description="TPR" evidence="8">
    <location>
        <begin position="854"/>
        <end position="887"/>
    </location>
</feature>
<sequence>PHVDEETMRTHHLAHHAAYTRKINEALEELRADPQLKHLAKLGVDTLLDDQYLEQVPQRLRGKVRNNGGGFVNHDLFWHSMSPNGGGEPAQGSDLAQAMGESFGSFEAWKQAFAEKSMGVFGSGWCWLVVNMANGQLQIVSTPNQDLPRHPVLLGLDLWEHAYYLKHKSARAAYVEAWFNVIDWDQAAKRLTAATKELVELVSLAPLVELDVLGQVHINVGPGALEKALVPVFAPLDLCKLSPRGVALDVPGQLELRHAVSVAHGSVPAVDDAGLGLRGVDTGTCSLDQAVVCLAAVQDGLDGLVAEPALRDAQLHHTRRCGNVPGGGREAGVRGPGALAVAHLVPATSGRCRQLAFAQIQRPGELRESREGHRSLTRQPESGRSRSRWGRTNRPRARAMKRFSQRLFGKGGGGKEASDGSAKSDAQLQSESKRIVLFQGVALVFLSKVRSDVHAGKAARGVELVVADEDLSDDVKAGATIRREGANPDGSSYGEVAYVDGRVHFQDAQVSPKARADWTTEDVTEQHVLPQTFRQRAFMLDKIPPAFVGPLFKGVFVSQARQCRFGDLVAALEHHFRGQDPAKVFVWLDIFSANQHLLTNPDEELADEVVAQRDSLLTSGLHEAIQRFDERLIFFDKWNDPDDAFLKVLLEDANKVTQAVADIDTRKATCFKVGDKAMITREIERTLTQGFVTLNAVILASLRDWLAAITHAAVDKSRATDGRSTEHAKVCNQAGFFCKSQSALEQALRYFEEALEISTETLGDQHQHVATTLNNIAGVHRAQGKYAEALRYYEEALKIRREKLGDRDPSVATTLNNIAIVYEAQNKFDEALRCHKEALGIKKEKLGDRHASVATTLANIAGVYRELGRYDEALRNLDEALEIRREELGDRHPSVATTLNNIARVYGKQGIFDEALKCYEEALEINIEKLGDRHPSVAATLNNIGQLYNSQGKDDEALRYYEEALEIRRVKLVDRHPDVAQTLNCIGWVHRAREGWSAALPFFEEAFAILLETLGADHPDTVSAKSSVEECKQHL</sequence>
<keyword evidence="6 8" id="KW-0802">TPR repeat</keyword>
<dbReference type="PROSITE" id="PS50293">
    <property type="entry name" value="TPR_REGION"/>
    <property type="match status" value="3"/>
</dbReference>
<keyword evidence="13" id="KW-1185">Reference proteome</keyword>
<feature type="domain" description="Manganese/iron superoxide dismutase C-terminal" evidence="11">
    <location>
        <begin position="93"/>
        <end position="190"/>
    </location>
</feature>
<dbReference type="InterPro" id="IPR036324">
    <property type="entry name" value="Mn/Fe_SOD_N_sf"/>
</dbReference>
<evidence type="ECO:0000256" key="9">
    <source>
        <dbReference type="SAM" id="MobiDB-lite"/>
    </source>
</evidence>
<evidence type="ECO:0000313" key="13">
    <source>
        <dbReference type="Proteomes" id="UP001642464"/>
    </source>
</evidence>
<evidence type="ECO:0000256" key="1">
    <source>
        <dbReference type="ARBA" id="ARBA00008714"/>
    </source>
</evidence>
<dbReference type="Pfam" id="PF13374">
    <property type="entry name" value="TPR_10"/>
    <property type="match status" value="1"/>
</dbReference>
<dbReference type="EC" id="1.15.1.1" evidence="2"/>
<dbReference type="PANTHER" id="PTHR45641">
    <property type="entry name" value="TETRATRICOPEPTIDE REPEAT PROTEIN (AFU_ORTHOLOGUE AFUA_6G03870)"/>
    <property type="match status" value="1"/>
</dbReference>
<dbReference type="Proteomes" id="UP001642464">
    <property type="component" value="Unassembled WGS sequence"/>
</dbReference>
<feature type="repeat" description="TPR" evidence="8">
    <location>
        <begin position="896"/>
        <end position="929"/>
    </location>
</feature>
<evidence type="ECO:0000259" key="10">
    <source>
        <dbReference type="Pfam" id="PF00081"/>
    </source>
</evidence>
<gene>
    <name evidence="12" type="ORF">SCF082_LOCUS17709</name>
</gene>
<dbReference type="InterPro" id="IPR011990">
    <property type="entry name" value="TPR-like_helical_dom_sf"/>
</dbReference>
<dbReference type="InterPro" id="IPR019734">
    <property type="entry name" value="TPR_rpt"/>
</dbReference>
<organism evidence="12 13">
    <name type="scientific">Durusdinium trenchii</name>
    <dbReference type="NCBI Taxonomy" id="1381693"/>
    <lineage>
        <taxon>Eukaryota</taxon>
        <taxon>Sar</taxon>
        <taxon>Alveolata</taxon>
        <taxon>Dinophyceae</taxon>
        <taxon>Suessiales</taxon>
        <taxon>Symbiodiniaceae</taxon>
        <taxon>Durusdinium</taxon>
    </lineage>
</organism>
<keyword evidence="7" id="KW-0560">Oxidoreductase</keyword>
<protein>
    <recommendedName>
        <fullName evidence="3">Superoxide dismutase [Fe]</fullName>
        <ecNumber evidence="2">1.15.1.1</ecNumber>
    </recommendedName>
</protein>
<evidence type="ECO:0000256" key="8">
    <source>
        <dbReference type="PROSITE-ProRule" id="PRU00339"/>
    </source>
</evidence>
<dbReference type="Pfam" id="PF13424">
    <property type="entry name" value="TPR_12"/>
    <property type="match status" value="3"/>
</dbReference>
<name>A0ABP0KL16_9DINO</name>
<comment type="caution">
    <text evidence="12">The sequence shown here is derived from an EMBL/GenBank/DDBJ whole genome shotgun (WGS) entry which is preliminary data.</text>
</comment>
<proteinExistence type="inferred from homology"/>
<dbReference type="SUPFAM" id="SSF48452">
    <property type="entry name" value="TPR-like"/>
    <property type="match status" value="2"/>
</dbReference>
<feature type="repeat" description="TPR" evidence="8">
    <location>
        <begin position="770"/>
        <end position="803"/>
    </location>
</feature>
<dbReference type="Gene3D" id="1.10.287.990">
    <property type="entry name" value="Fe,Mn superoxide dismutase (SOD) domain"/>
    <property type="match status" value="1"/>
</dbReference>
<evidence type="ECO:0000256" key="6">
    <source>
        <dbReference type="ARBA" id="ARBA00022803"/>
    </source>
</evidence>
<dbReference type="SUPFAM" id="SSF46609">
    <property type="entry name" value="Fe,Mn superoxide dismutase (SOD), N-terminal domain"/>
    <property type="match status" value="1"/>
</dbReference>
<feature type="compositionally biased region" description="Basic and acidic residues" evidence="9">
    <location>
        <begin position="364"/>
        <end position="374"/>
    </location>
</feature>
<evidence type="ECO:0000256" key="3">
    <source>
        <dbReference type="ARBA" id="ARBA00014767"/>
    </source>
</evidence>
<reference evidence="12 13" key="1">
    <citation type="submission" date="2024-02" db="EMBL/GenBank/DDBJ databases">
        <authorList>
            <person name="Chen Y."/>
            <person name="Shah S."/>
            <person name="Dougan E. K."/>
            <person name="Thang M."/>
            <person name="Chan C."/>
        </authorList>
    </citation>
    <scope>NUCLEOTIDE SEQUENCE [LARGE SCALE GENOMIC DNA]</scope>
</reference>
<dbReference type="Pfam" id="PF00081">
    <property type="entry name" value="Sod_Fe_N"/>
    <property type="match status" value="1"/>
</dbReference>
<dbReference type="EMBL" id="CAXAMM010011742">
    <property type="protein sequence ID" value="CAK9026913.1"/>
    <property type="molecule type" value="Genomic_DNA"/>
</dbReference>
<feature type="region of interest" description="Disordered" evidence="9">
    <location>
        <begin position="363"/>
        <end position="426"/>
    </location>
</feature>
<dbReference type="InterPro" id="IPR036314">
    <property type="entry name" value="SOD_C_sf"/>
</dbReference>
<dbReference type="Gene3D" id="3.55.40.20">
    <property type="entry name" value="Iron/manganese superoxide dismutase, C-terminal domain"/>
    <property type="match status" value="1"/>
</dbReference>
<dbReference type="PROSITE" id="PS00088">
    <property type="entry name" value="SOD_MN"/>
    <property type="match status" value="1"/>
</dbReference>
<dbReference type="InterPro" id="IPR019832">
    <property type="entry name" value="Mn/Fe_SOD_C"/>
</dbReference>
<evidence type="ECO:0000256" key="7">
    <source>
        <dbReference type="ARBA" id="ARBA00023002"/>
    </source>
</evidence>
<feature type="non-terminal residue" evidence="12">
    <location>
        <position position="1"/>
    </location>
</feature>
<dbReference type="InterPro" id="IPR019831">
    <property type="entry name" value="Mn/Fe_SOD_N"/>
</dbReference>
<evidence type="ECO:0000256" key="4">
    <source>
        <dbReference type="ARBA" id="ARBA00022723"/>
    </source>
</evidence>
<dbReference type="Gene3D" id="1.25.40.10">
    <property type="entry name" value="Tetratricopeptide repeat domain"/>
    <property type="match status" value="3"/>
</dbReference>
<evidence type="ECO:0000256" key="2">
    <source>
        <dbReference type="ARBA" id="ARBA00012682"/>
    </source>
</evidence>
<evidence type="ECO:0000256" key="5">
    <source>
        <dbReference type="ARBA" id="ARBA00022737"/>
    </source>
</evidence>
<dbReference type="Pfam" id="PF02777">
    <property type="entry name" value="Sod_Fe_C"/>
    <property type="match status" value="1"/>
</dbReference>
<dbReference type="PRINTS" id="PR00381">
    <property type="entry name" value="KINESINLIGHT"/>
</dbReference>
<evidence type="ECO:0000313" key="12">
    <source>
        <dbReference type="EMBL" id="CAK9026913.1"/>
    </source>
</evidence>
<accession>A0ABP0KL16</accession>